<dbReference type="InterPro" id="IPR003832">
    <property type="entry name" value="DUF212"/>
</dbReference>
<reference evidence="2" key="1">
    <citation type="submission" date="2020-10" db="EMBL/GenBank/DDBJ databases">
        <authorList>
            <person name="Gilroy R."/>
        </authorList>
    </citation>
    <scope>NUCLEOTIDE SEQUENCE</scope>
    <source>
        <strain evidence="2">6276</strain>
    </source>
</reference>
<comment type="caution">
    <text evidence="2">The sequence shown here is derived from an EMBL/GenBank/DDBJ whole genome shotgun (WGS) entry which is preliminary data.</text>
</comment>
<dbReference type="Pfam" id="PF02681">
    <property type="entry name" value="DUF212"/>
    <property type="match status" value="1"/>
</dbReference>
<dbReference type="AlphaFoldDB" id="A0A9D1F0D7"/>
<evidence type="ECO:0000313" key="3">
    <source>
        <dbReference type="Proteomes" id="UP000823928"/>
    </source>
</evidence>
<organism evidence="2 3">
    <name type="scientific">Candidatus Scatousia excrementigallinarum</name>
    <dbReference type="NCBI Taxonomy" id="2840935"/>
    <lineage>
        <taxon>Bacteria</taxon>
        <taxon>Candidatus Scatousia</taxon>
    </lineage>
</organism>
<keyword evidence="1" id="KW-0812">Transmembrane</keyword>
<dbReference type="PANTHER" id="PTHR31446:SF29">
    <property type="entry name" value="ACID PHOSPHATASE_VANADIUM-DEPENDENT HALOPEROXIDASE-RELATED PROTEIN"/>
    <property type="match status" value="1"/>
</dbReference>
<accession>A0A9D1F0D7</accession>
<feature type="transmembrane region" description="Helical" evidence="1">
    <location>
        <begin position="132"/>
        <end position="151"/>
    </location>
</feature>
<evidence type="ECO:0000313" key="2">
    <source>
        <dbReference type="EMBL" id="HIS36855.1"/>
    </source>
</evidence>
<keyword evidence="1" id="KW-0472">Membrane</keyword>
<keyword evidence="1" id="KW-1133">Transmembrane helix</keyword>
<dbReference type="Proteomes" id="UP000823928">
    <property type="component" value="Unassembled WGS sequence"/>
</dbReference>
<sequence>MISIANNGYEVLAAGLFSAFTAQVIKFVIFTIQSRKINFKIFTTTGGMPSSHSAGVMGLSTSVGLIAGFDSLIFAIALGYALVTMYDAAGVRRAAGKTAACLNKMMDDFYKHDVQAIGGKLKELLGHTPFEVIMGAIYGIFFTVCFHNFLVR</sequence>
<feature type="transmembrane region" description="Helical" evidence="1">
    <location>
        <begin position="12"/>
        <end position="32"/>
    </location>
</feature>
<evidence type="ECO:0000256" key="1">
    <source>
        <dbReference type="SAM" id="Phobius"/>
    </source>
</evidence>
<proteinExistence type="predicted"/>
<protein>
    <submittedName>
        <fullName evidence="2">Divergent PAP2 family protein</fullName>
    </submittedName>
</protein>
<dbReference type="PANTHER" id="PTHR31446">
    <property type="entry name" value="ACID PHOSPHATASE/VANADIUM-DEPENDENT HALOPEROXIDASE-RELATED PROTEIN"/>
    <property type="match status" value="1"/>
</dbReference>
<reference evidence="2" key="2">
    <citation type="journal article" date="2021" name="PeerJ">
        <title>Extensive microbial diversity within the chicken gut microbiome revealed by metagenomics and culture.</title>
        <authorList>
            <person name="Gilroy R."/>
            <person name="Ravi A."/>
            <person name="Getino M."/>
            <person name="Pursley I."/>
            <person name="Horton D.L."/>
            <person name="Alikhan N.F."/>
            <person name="Baker D."/>
            <person name="Gharbi K."/>
            <person name="Hall N."/>
            <person name="Watson M."/>
            <person name="Adriaenssens E.M."/>
            <person name="Foster-Nyarko E."/>
            <person name="Jarju S."/>
            <person name="Secka A."/>
            <person name="Antonio M."/>
            <person name="Oren A."/>
            <person name="Chaudhuri R.R."/>
            <person name="La Ragione R."/>
            <person name="Hildebrand F."/>
            <person name="Pallen M.J."/>
        </authorList>
    </citation>
    <scope>NUCLEOTIDE SEQUENCE</scope>
    <source>
        <strain evidence="2">6276</strain>
    </source>
</reference>
<feature type="transmembrane region" description="Helical" evidence="1">
    <location>
        <begin position="53"/>
        <end position="83"/>
    </location>
</feature>
<name>A0A9D1F0D7_9BACT</name>
<gene>
    <name evidence="2" type="ORF">IAC10_09565</name>
</gene>
<dbReference type="EMBL" id="DVIU01000189">
    <property type="protein sequence ID" value="HIS36855.1"/>
    <property type="molecule type" value="Genomic_DNA"/>
</dbReference>